<dbReference type="InterPro" id="IPR014914">
    <property type="entry name" value="RES_dom"/>
</dbReference>
<protein>
    <submittedName>
        <fullName evidence="2">RES domain-containing protein</fullName>
    </submittedName>
</protein>
<evidence type="ECO:0000313" key="3">
    <source>
        <dbReference type="Proteomes" id="UP000254889"/>
    </source>
</evidence>
<dbReference type="RefSeq" id="WP_115687698.1">
    <property type="nucleotide sequence ID" value="NZ_CP031417.1"/>
</dbReference>
<evidence type="ECO:0000313" key="2">
    <source>
        <dbReference type="EMBL" id="AXK79221.1"/>
    </source>
</evidence>
<dbReference type="EMBL" id="CP031417">
    <property type="protein sequence ID" value="AXK79221.1"/>
    <property type="molecule type" value="Genomic_DNA"/>
</dbReference>
<sequence length="327" mass="36856">MKFVLCSDCFANHGLRIEAAKQGVRIPTKCRNCNSTEGMKLDSKRLERLTHRFFVQGTIPHGVGGWTPILMYNKHSEDKVELDEATTHDWLLIKREIGGRLFLNAPNLWQLGITNHYVDPYVIPDETISSIVKQLSIKSIPKGTKVFRIRKNVPENATSNPTQYGLPPGNLSREYGRFDDAASPLLYTSPSVSVCLHECRVAITDDIFVATFEAASELHLADLTANYKEEEPTSPFDALEYFFNGITLTRAEEIYAIARRLASSIKTNLPVDGFIANSFFTNVAQEPISQNICIFPEALERKKVSLHSLNRLHLKTVTYDFVFGPNF</sequence>
<keyword evidence="3" id="KW-1185">Reference proteome</keyword>
<gene>
    <name evidence="2" type="ORF">DW352_01015</name>
</gene>
<dbReference type="OrthoDB" id="648213at2"/>
<reference evidence="2 3" key="1">
    <citation type="submission" date="2018-07" db="EMBL/GenBank/DDBJ databases">
        <authorList>
            <person name="Quirk P.G."/>
            <person name="Krulwich T.A."/>
        </authorList>
    </citation>
    <scope>NUCLEOTIDE SEQUENCE [LARGE SCALE GENOMIC DNA]</scope>
    <source>
        <strain evidence="2 3">CC-BB4</strain>
    </source>
</reference>
<evidence type="ECO:0000259" key="1">
    <source>
        <dbReference type="Pfam" id="PF08808"/>
    </source>
</evidence>
<name>A0A345ZQM4_9HYPH</name>
<organism evidence="2 3">
    <name type="scientific">Pseudolabrys taiwanensis</name>
    <dbReference type="NCBI Taxonomy" id="331696"/>
    <lineage>
        <taxon>Bacteria</taxon>
        <taxon>Pseudomonadati</taxon>
        <taxon>Pseudomonadota</taxon>
        <taxon>Alphaproteobacteria</taxon>
        <taxon>Hyphomicrobiales</taxon>
        <taxon>Xanthobacteraceae</taxon>
        <taxon>Pseudolabrys</taxon>
    </lineage>
</organism>
<dbReference type="AlphaFoldDB" id="A0A345ZQM4"/>
<accession>A0A345ZQM4</accession>
<proteinExistence type="predicted"/>
<dbReference type="Proteomes" id="UP000254889">
    <property type="component" value="Chromosome"/>
</dbReference>
<dbReference type="KEGG" id="ptaw:DW352_01015"/>
<dbReference type="Pfam" id="PF08808">
    <property type="entry name" value="RES"/>
    <property type="match status" value="1"/>
</dbReference>
<feature type="domain" description="RES" evidence="1">
    <location>
        <begin position="146"/>
        <end position="304"/>
    </location>
</feature>